<proteinExistence type="inferred from homology"/>
<dbReference type="AlphaFoldDB" id="A0A420ECU5"/>
<dbReference type="EMBL" id="RAQO01000005">
    <property type="protein sequence ID" value="RKF18496.1"/>
    <property type="molecule type" value="Genomic_DNA"/>
</dbReference>
<dbReference type="OrthoDB" id="9801597at2"/>
<evidence type="ECO:0000259" key="2">
    <source>
        <dbReference type="SMART" id="SM00316"/>
    </source>
</evidence>
<dbReference type="InterPro" id="IPR036388">
    <property type="entry name" value="WH-like_DNA-bd_sf"/>
</dbReference>
<dbReference type="InterPro" id="IPR012340">
    <property type="entry name" value="NA-bd_OB-fold"/>
</dbReference>
<dbReference type="RefSeq" id="WP_120354575.1">
    <property type="nucleotide sequence ID" value="NZ_RAQO01000005.1"/>
</dbReference>
<feature type="domain" description="S1 motif" evidence="2">
    <location>
        <begin position="80"/>
        <end position="141"/>
    </location>
</feature>
<evidence type="ECO:0000313" key="3">
    <source>
        <dbReference type="EMBL" id="RKF18496.1"/>
    </source>
</evidence>
<comment type="caution">
    <text evidence="3">The sequence shown here is derived from an EMBL/GenBank/DDBJ whole genome shotgun (WGS) entry which is preliminary data.</text>
</comment>
<dbReference type="SUPFAM" id="SSF50249">
    <property type="entry name" value="Nucleic acid-binding proteins"/>
    <property type="match status" value="1"/>
</dbReference>
<evidence type="ECO:0000313" key="4">
    <source>
        <dbReference type="Proteomes" id="UP000286482"/>
    </source>
</evidence>
<sequence>MLSAGQTVELIVNEVLDHGLVLGQESLAQQAWSEESGNEQVFMPAAAYRDVPAVGDTLRVFLNRNSDGSLEAGLQFPKAQVGEVALLRVNQVNQVGIFLDWGLDKDLFLPFSNQRQPMEEGKRYLVYIYVDHSGRVVSTAKIDRFIQDESTGLKVGEKVNAIVASRTDLGYKCVIEQKFWGLLYKDQVFQRLRQGLELEVFISGIREDGKVDLSLQAPIAQRLPDLAERILERLSAEGGYMAMNDKSAPELIQAVFGVSKGNFKKAIGTLYKAGKIKISATGIVLVEEVS</sequence>
<keyword evidence="4" id="KW-1185">Reference proteome</keyword>
<dbReference type="Gene3D" id="1.10.10.10">
    <property type="entry name" value="Winged helix-like DNA-binding domain superfamily/Winged helix DNA-binding domain"/>
    <property type="match status" value="1"/>
</dbReference>
<dbReference type="InterPro" id="IPR039566">
    <property type="entry name" value="CvfB_S1_st"/>
</dbReference>
<dbReference type="Pfam" id="PF17783">
    <property type="entry name" value="WHD_CvfB"/>
    <property type="match status" value="1"/>
</dbReference>
<gene>
    <name evidence="3" type="ORF">DBZ36_08795</name>
</gene>
<accession>A0A420ECU5</accession>
<dbReference type="PANTHER" id="PTHR37296:SF1">
    <property type="entry name" value="CONSERVED VIRULENCE FACTOR B"/>
    <property type="match status" value="1"/>
</dbReference>
<dbReference type="PROSITE" id="PS00676">
    <property type="entry name" value="SIGMA54_INTERACT_2"/>
    <property type="match status" value="1"/>
</dbReference>
<dbReference type="InterPro" id="IPR014464">
    <property type="entry name" value="CvfB_fam"/>
</dbReference>
<dbReference type="SMART" id="SM00316">
    <property type="entry name" value="S1"/>
    <property type="match status" value="2"/>
</dbReference>
<dbReference type="PIRSF" id="PIRSF012524">
    <property type="entry name" value="YitL_S1"/>
    <property type="match status" value="1"/>
</dbReference>
<organism evidence="3 4">
    <name type="scientific">Alginatibacterium sediminis</name>
    <dbReference type="NCBI Taxonomy" id="2164068"/>
    <lineage>
        <taxon>Bacteria</taxon>
        <taxon>Pseudomonadati</taxon>
        <taxon>Pseudomonadota</taxon>
        <taxon>Gammaproteobacteria</taxon>
        <taxon>Alteromonadales</taxon>
        <taxon>Alteromonadaceae</taxon>
        <taxon>Alginatibacterium</taxon>
    </lineage>
</organism>
<dbReference type="Pfam" id="PF13509">
    <property type="entry name" value="S1_2"/>
    <property type="match status" value="1"/>
</dbReference>
<reference evidence="3 4" key="1">
    <citation type="submission" date="2018-09" db="EMBL/GenBank/DDBJ databases">
        <authorList>
            <person name="Wang Z."/>
        </authorList>
    </citation>
    <scope>NUCLEOTIDE SEQUENCE [LARGE SCALE GENOMIC DNA]</scope>
    <source>
        <strain evidence="3 4">ALS 81</strain>
    </source>
</reference>
<dbReference type="PANTHER" id="PTHR37296">
    <property type="entry name" value="CONSERVED VIRULENCE FACTOR B"/>
    <property type="match status" value="1"/>
</dbReference>
<dbReference type="Gene3D" id="2.40.50.140">
    <property type="entry name" value="Nucleic acid-binding proteins"/>
    <property type="match status" value="2"/>
</dbReference>
<dbReference type="InterPro" id="IPR025943">
    <property type="entry name" value="Sigma_54_int_dom_ATP-bd_2"/>
</dbReference>
<comment type="similarity">
    <text evidence="1">Belongs to the CvfB family.</text>
</comment>
<dbReference type="Proteomes" id="UP000286482">
    <property type="component" value="Unassembled WGS sequence"/>
</dbReference>
<protein>
    <submittedName>
        <fullName evidence="3">GntR family transcriptional regulator</fullName>
    </submittedName>
</protein>
<feature type="domain" description="S1 motif" evidence="2">
    <location>
        <begin position="154"/>
        <end position="216"/>
    </location>
</feature>
<name>A0A420ECU5_9ALTE</name>
<dbReference type="InterPro" id="IPR003029">
    <property type="entry name" value="S1_domain"/>
</dbReference>
<evidence type="ECO:0000256" key="1">
    <source>
        <dbReference type="PIRNR" id="PIRNR012524"/>
    </source>
</evidence>
<dbReference type="GO" id="GO:0003676">
    <property type="term" value="F:nucleic acid binding"/>
    <property type="evidence" value="ECO:0007669"/>
    <property type="project" value="InterPro"/>
</dbReference>
<dbReference type="InterPro" id="IPR040764">
    <property type="entry name" value="CvfB_WH"/>
</dbReference>